<gene>
    <name evidence="2" type="ORF">DCS45_01070</name>
</gene>
<name>A0A348W7D9_9RHOB</name>
<evidence type="ECO:0000259" key="1">
    <source>
        <dbReference type="Pfam" id="PF01636"/>
    </source>
</evidence>
<sequence length="328" mass="36386">MTGPQTNNQTPNLARDIAALMDVSARLEAIAAADPVLAAVEFGEIIRNVPGRHAVLHCKYNDVGAILRLATGSVDIGLDQTWEEMNRLWPHLRDGRLTMAEPLYYNAAQGALIASRAEGLPLFALARQMPGPEALPMLCEAAQWLRHATRDSETDRAARPGPWRARAAKAAAKQPFADLHALEAEILVILEKLEKHISGQNWRVAIIHGDFHPDNLLRSAQHLSGIDFGGSHRLPIYKDMARFLMHLGRRGLLPSGERWMGVDAALAQAFKTSFDLSPFEAEILLPFFLGVEALLRVENRNLPDRRIRAARRMYEGLLSDLTALARQL</sequence>
<reference evidence="2 3" key="1">
    <citation type="journal article" date="2018" name="Nat. Biotechnol.">
        <title>A standardized bacterial taxonomy based on genome phylogeny substantially revises the tree of life.</title>
        <authorList>
            <person name="Parks D.H."/>
            <person name="Chuvochina M."/>
            <person name="Waite D.W."/>
            <person name="Rinke C."/>
            <person name="Skarshewski A."/>
            <person name="Chaumeil P.A."/>
            <person name="Hugenholtz P."/>
        </authorList>
    </citation>
    <scope>NUCLEOTIDE SEQUENCE [LARGE SCALE GENOMIC DNA]</scope>
    <source>
        <strain evidence="2">UBA9169</strain>
    </source>
</reference>
<dbReference type="InterPro" id="IPR011009">
    <property type="entry name" value="Kinase-like_dom_sf"/>
</dbReference>
<dbReference type="Pfam" id="PF01636">
    <property type="entry name" value="APH"/>
    <property type="match status" value="1"/>
</dbReference>
<dbReference type="InterPro" id="IPR002575">
    <property type="entry name" value="Aminoglycoside_PTrfase"/>
</dbReference>
<dbReference type="RefSeq" id="WP_339852199.1">
    <property type="nucleotide sequence ID" value="NZ_CAXAXR010000003.1"/>
</dbReference>
<dbReference type="Proteomes" id="UP000264719">
    <property type="component" value="Unassembled WGS sequence"/>
</dbReference>
<dbReference type="AlphaFoldDB" id="A0A348W7D9"/>
<proteinExistence type="predicted"/>
<dbReference type="SUPFAM" id="SSF56112">
    <property type="entry name" value="Protein kinase-like (PK-like)"/>
    <property type="match status" value="1"/>
</dbReference>
<protein>
    <recommendedName>
        <fullName evidence="1">Aminoglycoside phosphotransferase domain-containing protein</fullName>
    </recommendedName>
</protein>
<feature type="domain" description="Aminoglycoside phosphotransferase" evidence="1">
    <location>
        <begin position="65"/>
        <end position="250"/>
    </location>
</feature>
<dbReference type="EMBL" id="DMVW01000015">
    <property type="protein sequence ID" value="HAR50451.1"/>
    <property type="molecule type" value="Genomic_DNA"/>
</dbReference>
<organism evidence="2 3">
    <name type="scientific">Roseovarius nubinhibens</name>
    <dbReference type="NCBI Taxonomy" id="314263"/>
    <lineage>
        <taxon>Bacteria</taxon>
        <taxon>Pseudomonadati</taxon>
        <taxon>Pseudomonadota</taxon>
        <taxon>Alphaproteobacteria</taxon>
        <taxon>Rhodobacterales</taxon>
        <taxon>Roseobacteraceae</taxon>
        <taxon>Roseovarius</taxon>
    </lineage>
</organism>
<evidence type="ECO:0000313" key="3">
    <source>
        <dbReference type="Proteomes" id="UP000264719"/>
    </source>
</evidence>
<dbReference type="Gene3D" id="3.90.1200.10">
    <property type="match status" value="1"/>
</dbReference>
<evidence type="ECO:0000313" key="2">
    <source>
        <dbReference type="EMBL" id="HAR50451.1"/>
    </source>
</evidence>
<accession>A0A348W7D9</accession>
<comment type="caution">
    <text evidence="2">The sequence shown here is derived from an EMBL/GenBank/DDBJ whole genome shotgun (WGS) entry which is preliminary data.</text>
</comment>